<keyword evidence="1" id="KW-0472">Membrane</keyword>
<protein>
    <submittedName>
        <fullName evidence="2">Flagellar biogenesis protein FliO</fullName>
    </submittedName>
</protein>
<gene>
    <name evidence="2" type="ORF">J2Z34_000124</name>
</gene>
<dbReference type="RefSeq" id="WP_245250448.1">
    <property type="nucleotide sequence ID" value="NZ_JAGGKC010000001.1"/>
</dbReference>
<evidence type="ECO:0000256" key="1">
    <source>
        <dbReference type="SAM" id="Phobius"/>
    </source>
</evidence>
<keyword evidence="2" id="KW-0282">Flagellum</keyword>
<accession>A0ABS4FZL8</accession>
<dbReference type="EMBL" id="JAGGKC010000001">
    <property type="protein sequence ID" value="MBP1917661.1"/>
    <property type="molecule type" value="Genomic_DNA"/>
</dbReference>
<keyword evidence="2" id="KW-0966">Cell projection</keyword>
<keyword evidence="3" id="KW-1185">Reference proteome</keyword>
<evidence type="ECO:0000313" key="2">
    <source>
        <dbReference type="EMBL" id="MBP1917661.1"/>
    </source>
</evidence>
<name>A0ABS4FZL8_9CLOT</name>
<feature type="transmembrane region" description="Helical" evidence="1">
    <location>
        <begin position="90"/>
        <end position="107"/>
    </location>
</feature>
<reference evidence="2 3" key="1">
    <citation type="submission" date="2021-03" db="EMBL/GenBank/DDBJ databases">
        <title>Genomic Encyclopedia of Type Strains, Phase IV (KMG-IV): sequencing the most valuable type-strain genomes for metagenomic binning, comparative biology and taxonomic classification.</title>
        <authorList>
            <person name="Goeker M."/>
        </authorList>
    </citation>
    <scope>NUCLEOTIDE SEQUENCE [LARGE SCALE GENOMIC DNA]</scope>
    <source>
        <strain evidence="2 3">DSM 6139</strain>
    </source>
</reference>
<keyword evidence="1" id="KW-0812">Transmembrane</keyword>
<keyword evidence="1" id="KW-1133">Transmembrane helix</keyword>
<feature type="transmembrane region" description="Helical" evidence="1">
    <location>
        <begin position="21"/>
        <end position="41"/>
    </location>
</feature>
<sequence>MVNMTRRTETHNSKQESHMGQTIIGIVFGVIEILLAFRLGFKLLGANPGNDIVRGIYSVTQYIVGLFEGIFPRVTTDGIETTSVFEPSTAIAMLVVALIAWGVMKLIKPRSGHRSERTEYTDQSSQDK</sequence>
<evidence type="ECO:0000313" key="3">
    <source>
        <dbReference type="Proteomes" id="UP001519271"/>
    </source>
</evidence>
<proteinExistence type="predicted"/>
<organism evidence="2 3">
    <name type="scientific">Youngiibacter multivorans</name>
    <dbReference type="NCBI Taxonomy" id="937251"/>
    <lineage>
        <taxon>Bacteria</taxon>
        <taxon>Bacillati</taxon>
        <taxon>Bacillota</taxon>
        <taxon>Clostridia</taxon>
        <taxon>Eubacteriales</taxon>
        <taxon>Clostridiaceae</taxon>
        <taxon>Youngiibacter</taxon>
    </lineage>
</organism>
<dbReference type="Proteomes" id="UP001519271">
    <property type="component" value="Unassembled WGS sequence"/>
</dbReference>
<keyword evidence="2" id="KW-0969">Cilium</keyword>
<comment type="caution">
    <text evidence="2">The sequence shown here is derived from an EMBL/GenBank/DDBJ whole genome shotgun (WGS) entry which is preliminary data.</text>
</comment>